<feature type="transmembrane region" description="Helical" evidence="1">
    <location>
        <begin position="312"/>
        <end position="331"/>
    </location>
</feature>
<keyword evidence="1" id="KW-0472">Membrane</keyword>
<dbReference type="PANTHER" id="PTHR23028:SF53">
    <property type="entry name" value="ACYL_TRANSF_3 DOMAIN-CONTAINING PROTEIN"/>
    <property type="match status" value="1"/>
</dbReference>
<feature type="transmembrane region" description="Helical" evidence="1">
    <location>
        <begin position="120"/>
        <end position="139"/>
    </location>
</feature>
<feature type="transmembrane region" description="Helical" evidence="1">
    <location>
        <begin position="343"/>
        <end position="363"/>
    </location>
</feature>
<evidence type="ECO:0000313" key="3">
    <source>
        <dbReference type="EMBL" id="SFP74850.1"/>
    </source>
</evidence>
<feature type="transmembrane region" description="Helical" evidence="1">
    <location>
        <begin position="272"/>
        <end position="292"/>
    </location>
</feature>
<evidence type="ECO:0000256" key="1">
    <source>
        <dbReference type="SAM" id="Phobius"/>
    </source>
</evidence>
<feature type="transmembrane region" description="Helical" evidence="1">
    <location>
        <begin position="375"/>
        <end position="391"/>
    </location>
</feature>
<dbReference type="GO" id="GO:0009103">
    <property type="term" value="P:lipopolysaccharide biosynthetic process"/>
    <property type="evidence" value="ECO:0007669"/>
    <property type="project" value="TreeGrafter"/>
</dbReference>
<proteinExistence type="predicted"/>
<dbReference type="Pfam" id="PF01757">
    <property type="entry name" value="Acyl_transf_3"/>
    <property type="match status" value="1"/>
</dbReference>
<dbReference type="EMBL" id="FOXS01000001">
    <property type="protein sequence ID" value="SFP74850.1"/>
    <property type="molecule type" value="Genomic_DNA"/>
</dbReference>
<gene>
    <name evidence="3" type="ORF">SAMN04515668_0214</name>
</gene>
<dbReference type="InterPro" id="IPR002656">
    <property type="entry name" value="Acyl_transf_3_dom"/>
</dbReference>
<dbReference type="GO" id="GO:0016787">
    <property type="term" value="F:hydrolase activity"/>
    <property type="evidence" value="ECO:0007669"/>
    <property type="project" value="UniProtKB-KW"/>
</dbReference>
<keyword evidence="3" id="KW-0808">Transferase</keyword>
<dbReference type="STRING" id="1227077.SAMN04515668_0214"/>
<dbReference type="PANTHER" id="PTHR23028">
    <property type="entry name" value="ACETYLTRANSFERASE"/>
    <property type="match status" value="1"/>
</dbReference>
<dbReference type="AlphaFoldDB" id="A0A1I5SVS9"/>
<feature type="transmembrane region" description="Helical" evidence="1">
    <location>
        <begin position="241"/>
        <end position="260"/>
    </location>
</feature>
<evidence type="ECO:0000259" key="2">
    <source>
        <dbReference type="Pfam" id="PF01757"/>
    </source>
</evidence>
<dbReference type="Proteomes" id="UP000199029">
    <property type="component" value="Unassembled WGS sequence"/>
</dbReference>
<feature type="transmembrane region" description="Helical" evidence="1">
    <location>
        <begin position="175"/>
        <end position="194"/>
    </location>
</feature>
<keyword evidence="1" id="KW-1133">Transmembrane helix</keyword>
<keyword evidence="3" id="KW-0012">Acyltransferase</keyword>
<reference evidence="4" key="1">
    <citation type="submission" date="2016-10" db="EMBL/GenBank/DDBJ databases">
        <authorList>
            <person name="Varghese N."/>
            <person name="Submissions S."/>
        </authorList>
    </citation>
    <scope>NUCLEOTIDE SEQUENCE [LARGE SCALE GENOMIC DNA]</scope>
    <source>
        <strain evidence="4">OR362-8,ATCC BAA-1266,JCM 13504</strain>
    </source>
</reference>
<dbReference type="GO" id="GO:0016747">
    <property type="term" value="F:acyltransferase activity, transferring groups other than amino-acyl groups"/>
    <property type="evidence" value="ECO:0007669"/>
    <property type="project" value="InterPro"/>
</dbReference>
<protein>
    <submittedName>
        <fullName evidence="3">Peptidoglycan/LPS O-acetylase OafA/YrhL, contains acyltransferase and SGNH-hydrolase domains</fullName>
    </submittedName>
</protein>
<organism evidence="3 4">
    <name type="scientific">Hymenobacter arizonensis</name>
    <name type="common">Siccationidurans arizonensis</name>
    <dbReference type="NCBI Taxonomy" id="1227077"/>
    <lineage>
        <taxon>Bacteria</taxon>
        <taxon>Pseudomonadati</taxon>
        <taxon>Bacteroidota</taxon>
        <taxon>Cytophagia</taxon>
        <taxon>Cytophagales</taxon>
        <taxon>Hymenobacteraceae</taxon>
        <taxon>Hymenobacter</taxon>
    </lineage>
</organism>
<feature type="domain" description="Acyltransferase 3" evidence="2">
    <location>
        <begin position="48"/>
        <end position="383"/>
    </location>
</feature>
<feature type="transmembrane region" description="Helical" evidence="1">
    <location>
        <begin position="45"/>
        <end position="65"/>
    </location>
</feature>
<dbReference type="GO" id="GO:0016020">
    <property type="term" value="C:membrane"/>
    <property type="evidence" value="ECO:0007669"/>
    <property type="project" value="TreeGrafter"/>
</dbReference>
<keyword evidence="4" id="KW-1185">Reference proteome</keyword>
<evidence type="ECO:0000313" key="4">
    <source>
        <dbReference type="Proteomes" id="UP000199029"/>
    </source>
</evidence>
<keyword evidence="1" id="KW-0812">Transmembrane</keyword>
<sequence>MCGSRYLRPYFPIPYSILSRQLVVLITDSQMPASETATHSGGRPYYPALTGLRAIAAYLIFFLHFRPALDAEWVQAIFSHFYVGVSMFFVLSGFVIATRYQGNVRLSRSWWWAYFWRRVARIYPAYLLLNGMVLAQLYWPIPAGKGLNTVMLVFLSQSLLRGFSSTLKYVGLPQGWSLTVEECFYFSAPLLLAWQRWGRRGLVGFTASVLGIGLLLTYWCIGRPALHGFFGSYYHLFNYTFFGRVFEFVIGVGLARWWVARAATTAAGQWPWRTLAGLMLMSLTVGILAWLQPPMNFYDGLLQPGAIALNNLIFPAGVALLLAGLLAEISWLRTILASRLMQFLGRSSYFFYLVHISTLSLWWAKAFGPATNSGWRFLATVAIAAVGYQFIEEPLRRWVLDHTSSNKAPANKAIRNAQTIS</sequence>
<dbReference type="InterPro" id="IPR050879">
    <property type="entry name" value="Acyltransferase_3"/>
</dbReference>
<feature type="transmembrane region" description="Helical" evidence="1">
    <location>
        <begin position="201"/>
        <end position="221"/>
    </location>
</feature>
<accession>A0A1I5SVS9</accession>
<keyword evidence="3" id="KW-0378">Hydrolase</keyword>
<feature type="transmembrane region" description="Helical" evidence="1">
    <location>
        <begin position="77"/>
        <end position="100"/>
    </location>
</feature>
<name>A0A1I5SVS9_HYMAR</name>